<dbReference type="PANTHER" id="PTHR40278">
    <property type="entry name" value="DNA UTILIZATION PROTEIN HOFN"/>
    <property type="match status" value="1"/>
</dbReference>
<evidence type="ECO:0000256" key="2">
    <source>
        <dbReference type="SAM" id="Phobius"/>
    </source>
</evidence>
<feature type="transmembrane region" description="Helical" evidence="2">
    <location>
        <begin position="21"/>
        <end position="44"/>
    </location>
</feature>
<accession>A0ABT0SRR7</accession>
<feature type="compositionally biased region" description="Acidic residues" evidence="1">
    <location>
        <begin position="186"/>
        <end position="195"/>
    </location>
</feature>
<keyword evidence="2" id="KW-1133">Transmembrane helix</keyword>
<keyword evidence="2" id="KW-0472">Membrane</keyword>
<sequence>MSVMINLLPWREEKRQRQTRRFHLLLVAMLVLGTALGFLVTWLYQAELEAQRERNRYITEQSRQLEADIREVRGYEEDATELSDQLALFQTLQNERVKTVRVFNEIAQSVASGVIYQRLSRRGDTLSVTAEAGSDRQVSEQLRRIEQMPGLGVPTFTDVESDSDSARRVFRFEVNQQRVTPKGDETADNTSEDGIQEARNET</sequence>
<evidence type="ECO:0000313" key="3">
    <source>
        <dbReference type="EMBL" id="MCL7930253.1"/>
    </source>
</evidence>
<dbReference type="RefSeq" id="WP_250081643.1">
    <property type="nucleotide sequence ID" value="NZ_JAMJPJ010000013.1"/>
</dbReference>
<dbReference type="PANTHER" id="PTHR40278:SF2">
    <property type="entry name" value="TYPE IV PILUS INNER MEMBRANE COMPONENT PILN"/>
    <property type="match status" value="1"/>
</dbReference>
<feature type="region of interest" description="Disordered" evidence="1">
    <location>
        <begin position="174"/>
        <end position="202"/>
    </location>
</feature>
<reference evidence="3" key="1">
    <citation type="submission" date="2022-05" db="EMBL/GenBank/DDBJ databases">
        <title>Halomonas geminus sp. nov. and Halomonas llamarensis sp. nov. isolated from high-altitude salars of the Atacama Desert.</title>
        <authorList>
            <person name="Hintersatz C."/>
            <person name="Rojas L.A."/>
            <person name="Wei T.-S."/>
            <person name="Kutschke S."/>
            <person name="Lehmann F."/>
            <person name="Jain R."/>
            <person name="Pollmann K."/>
        </authorList>
    </citation>
    <scope>NUCLEOTIDE SEQUENCE</scope>
    <source>
        <strain evidence="3">ATCHA</strain>
    </source>
</reference>
<comment type="caution">
    <text evidence="3">The sequence shown here is derived from an EMBL/GenBank/DDBJ whole genome shotgun (WGS) entry which is preliminary data.</text>
</comment>
<evidence type="ECO:0000313" key="4">
    <source>
        <dbReference type="Proteomes" id="UP001165308"/>
    </source>
</evidence>
<keyword evidence="2" id="KW-0812">Transmembrane</keyword>
<dbReference type="InterPro" id="IPR052534">
    <property type="entry name" value="Extracell_DNA_Util/SecSys_Comp"/>
</dbReference>
<organism evidence="3 4">
    <name type="scientific">Halomonas llamarensis</name>
    <dbReference type="NCBI Taxonomy" id="2945104"/>
    <lineage>
        <taxon>Bacteria</taxon>
        <taxon>Pseudomonadati</taxon>
        <taxon>Pseudomonadota</taxon>
        <taxon>Gammaproteobacteria</taxon>
        <taxon>Oceanospirillales</taxon>
        <taxon>Halomonadaceae</taxon>
        <taxon>Halomonas</taxon>
    </lineage>
</organism>
<protein>
    <submittedName>
        <fullName evidence="3">PilN domain-containing protein</fullName>
    </submittedName>
</protein>
<proteinExistence type="predicted"/>
<dbReference type="Proteomes" id="UP001165308">
    <property type="component" value="Unassembled WGS sequence"/>
</dbReference>
<evidence type="ECO:0000256" key="1">
    <source>
        <dbReference type="SAM" id="MobiDB-lite"/>
    </source>
</evidence>
<dbReference type="Pfam" id="PF05137">
    <property type="entry name" value="PilN"/>
    <property type="match status" value="1"/>
</dbReference>
<keyword evidence="4" id="KW-1185">Reference proteome</keyword>
<dbReference type="EMBL" id="JAMJPJ010000013">
    <property type="protein sequence ID" value="MCL7930253.1"/>
    <property type="molecule type" value="Genomic_DNA"/>
</dbReference>
<gene>
    <name evidence="3" type="ORF">M8006_09720</name>
</gene>
<dbReference type="InterPro" id="IPR007813">
    <property type="entry name" value="PilN"/>
</dbReference>
<name>A0ABT0SRR7_9GAMM</name>